<dbReference type="RefSeq" id="XP_031863796.2">
    <property type="nucleotide sequence ID" value="XM_032001633.2"/>
</dbReference>
<reference evidence="1" key="2">
    <citation type="submission" date="2024-01" db="EMBL/GenBank/DDBJ databases">
        <title>Comparative genomics of Cryptococcus and Kwoniella reveals pathogenesis evolution and contrasting modes of karyotype evolution via chromosome fusion or intercentromeric recombination.</title>
        <authorList>
            <person name="Coelho M.A."/>
            <person name="David-Palma M."/>
            <person name="Shea T."/>
            <person name="Bowers K."/>
            <person name="McGinley-Smith S."/>
            <person name="Mohammad A.W."/>
            <person name="Gnirke A."/>
            <person name="Yurkov A.M."/>
            <person name="Nowrousian M."/>
            <person name="Sun S."/>
            <person name="Cuomo C.A."/>
            <person name="Heitman J."/>
        </authorList>
    </citation>
    <scope>NUCLEOTIDE SEQUENCE</scope>
    <source>
        <strain evidence="1">CBS 12478</strain>
    </source>
</reference>
<dbReference type="KEGG" id="ksn:43585739"/>
<name>A0AAJ8LLE4_9TREE</name>
<keyword evidence="2" id="KW-1185">Reference proteome</keyword>
<sequence>MNPGWDLVTSSGVYPGAKLLDPNDHSQTLSNQRPTVFTATHDFYKMIRPVATLALTLLVSQFTTLVLAQTVGSTGGDLTYNCPTRETIDTAYSNYCPGQSRSGLATLDATTSFTGYDNAPNNYQTNAGGFELQCNYNNQGDTFGCLYVAGGGQSLTPGEDNSDECPDVSAAVPQPSPGVNYRRRAQTQRRAFVGPAPAFVCPFNSNNPDVYVNGVEVDTGTYAVNNGDAAGYAVNSDQVFYGCGISTDVTCYYVQSNDGDLLFAGSNVAAAEGDCPQTLCTAINGAGANVRRGIYLEESAVRYQKRQVNTNKLRMKYRRALNARRP</sequence>
<organism evidence="1 2">
    <name type="scientific">Kwoniella shandongensis</name>
    <dbReference type="NCBI Taxonomy" id="1734106"/>
    <lineage>
        <taxon>Eukaryota</taxon>
        <taxon>Fungi</taxon>
        <taxon>Dikarya</taxon>
        <taxon>Basidiomycota</taxon>
        <taxon>Agaricomycotina</taxon>
        <taxon>Tremellomycetes</taxon>
        <taxon>Tremellales</taxon>
        <taxon>Cryptococcaceae</taxon>
        <taxon>Kwoniella</taxon>
    </lineage>
</organism>
<evidence type="ECO:0000313" key="1">
    <source>
        <dbReference type="EMBL" id="WWD19410.1"/>
    </source>
</evidence>
<gene>
    <name evidence="1" type="ORF">CI109_103870</name>
</gene>
<proteinExistence type="predicted"/>
<dbReference type="AlphaFoldDB" id="A0AAJ8LLE4"/>
<dbReference type="Proteomes" id="UP000322225">
    <property type="component" value="Chromosome 6"/>
</dbReference>
<protein>
    <submittedName>
        <fullName evidence="1">Uncharacterized protein</fullName>
    </submittedName>
</protein>
<reference evidence="1" key="1">
    <citation type="submission" date="2017-08" db="EMBL/GenBank/DDBJ databases">
        <authorList>
            <person name="Cuomo C."/>
            <person name="Billmyre B."/>
            <person name="Heitman J."/>
        </authorList>
    </citation>
    <scope>NUCLEOTIDE SEQUENCE</scope>
    <source>
        <strain evidence="1">CBS 12478</strain>
    </source>
</reference>
<accession>A0AAJ8LLE4</accession>
<dbReference type="GeneID" id="43585739"/>
<dbReference type="EMBL" id="CP144056">
    <property type="protein sequence ID" value="WWD19410.1"/>
    <property type="molecule type" value="Genomic_DNA"/>
</dbReference>
<evidence type="ECO:0000313" key="2">
    <source>
        <dbReference type="Proteomes" id="UP000322225"/>
    </source>
</evidence>